<dbReference type="SUPFAM" id="SSF54001">
    <property type="entry name" value="Cysteine proteinases"/>
    <property type="match status" value="1"/>
</dbReference>
<comment type="caution">
    <text evidence="2">The sequence shown here is derived from an EMBL/GenBank/DDBJ whole genome shotgun (WGS) entry which is preliminary data.</text>
</comment>
<reference evidence="2" key="2">
    <citation type="submission" date="2023-06" db="EMBL/GenBank/DDBJ databases">
        <authorList>
            <consortium name="Lawrence Berkeley National Laboratory"/>
            <person name="Haridas S."/>
            <person name="Hensen N."/>
            <person name="Bonometti L."/>
            <person name="Westerberg I."/>
            <person name="Brannstrom I.O."/>
            <person name="Guillou S."/>
            <person name="Cros-Aarteil S."/>
            <person name="Calhoun S."/>
            <person name="Kuo A."/>
            <person name="Mondo S."/>
            <person name="Pangilinan J."/>
            <person name="Riley R."/>
            <person name="Labutti K."/>
            <person name="Andreopoulos B."/>
            <person name="Lipzen A."/>
            <person name="Chen C."/>
            <person name="Yanf M."/>
            <person name="Daum C."/>
            <person name="Ng V."/>
            <person name="Clum A."/>
            <person name="Steindorff A."/>
            <person name="Ohm R."/>
            <person name="Martin F."/>
            <person name="Silar P."/>
            <person name="Natvig D."/>
            <person name="Lalanne C."/>
            <person name="Gautier V."/>
            <person name="Ament-Velasquez S.L."/>
            <person name="Kruys A."/>
            <person name="Hutchinson M.I."/>
            <person name="Powell A.J."/>
            <person name="Barry K."/>
            <person name="Miller A.N."/>
            <person name="Grigoriev I.V."/>
            <person name="Debuchy R."/>
            <person name="Gladieux P."/>
            <person name="Thoren M.H."/>
            <person name="Johannesson H."/>
        </authorList>
    </citation>
    <scope>NUCLEOTIDE SEQUENCE</scope>
    <source>
        <strain evidence="2">CBS 118394</strain>
    </source>
</reference>
<name>A0AAE0IKG5_9PEZI</name>
<proteinExistence type="predicted"/>
<evidence type="ECO:0000313" key="3">
    <source>
        <dbReference type="Proteomes" id="UP001283341"/>
    </source>
</evidence>
<dbReference type="InterPro" id="IPR038765">
    <property type="entry name" value="Papain-like_cys_pep_sf"/>
</dbReference>
<protein>
    <recommendedName>
        <fullName evidence="4">Ubiquitin-like protease family profile domain-containing protein</fullName>
    </recommendedName>
</protein>
<dbReference type="Proteomes" id="UP001283341">
    <property type="component" value="Unassembled WGS sequence"/>
</dbReference>
<dbReference type="PRINTS" id="PR01217">
    <property type="entry name" value="PRICHEXTENSN"/>
</dbReference>
<feature type="region of interest" description="Disordered" evidence="1">
    <location>
        <begin position="520"/>
        <end position="664"/>
    </location>
</feature>
<dbReference type="EMBL" id="JAUEDM010000002">
    <property type="protein sequence ID" value="KAK3326016.1"/>
    <property type="molecule type" value="Genomic_DNA"/>
</dbReference>
<evidence type="ECO:0000313" key="2">
    <source>
        <dbReference type="EMBL" id="KAK3326016.1"/>
    </source>
</evidence>
<dbReference type="AlphaFoldDB" id="A0AAE0IKG5"/>
<feature type="region of interest" description="Disordered" evidence="1">
    <location>
        <begin position="390"/>
        <end position="426"/>
    </location>
</feature>
<gene>
    <name evidence="2" type="ORF">B0H66DRAFT_600147</name>
</gene>
<dbReference type="Gene3D" id="3.40.395.10">
    <property type="entry name" value="Adenoviral Proteinase, Chain A"/>
    <property type="match status" value="1"/>
</dbReference>
<feature type="compositionally biased region" description="Pro residues" evidence="1">
    <location>
        <begin position="532"/>
        <end position="574"/>
    </location>
</feature>
<feature type="compositionally biased region" description="Pro residues" evidence="1">
    <location>
        <begin position="412"/>
        <end position="421"/>
    </location>
</feature>
<reference evidence="2" key="1">
    <citation type="journal article" date="2023" name="Mol. Phylogenet. Evol.">
        <title>Genome-scale phylogeny and comparative genomics of the fungal order Sordariales.</title>
        <authorList>
            <person name="Hensen N."/>
            <person name="Bonometti L."/>
            <person name="Westerberg I."/>
            <person name="Brannstrom I.O."/>
            <person name="Guillou S."/>
            <person name="Cros-Aarteil S."/>
            <person name="Calhoun S."/>
            <person name="Haridas S."/>
            <person name="Kuo A."/>
            <person name="Mondo S."/>
            <person name="Pangilinan J."/>
            <person name="Riley R."/>
            <person name="LaButti K."/>
            <person name="Andreopoulos B."/>
            <person name="Lipzen A."/>
            <person name="Chen C."/>
            <person name="Yan M."/>
            <person name="Daum C."/>
            <person name="Ng V."/>
            <person name="Clum A."/>
            <person name="Steindorff A."/>
            <person name="Ohm R.A."/>
            <person name="Martin F."/>
            <person name="Silar P."/>
            <person name="Natvig D.O."/>
            <person name="Lalanne C."/>
            <person name="Gautier V."/>
            <person name="Ament-Velasquez S.L."/>
            <person name="Kruys A."/>
            <person name="Hutchinson M.I."/>
            <person name="Powell A.J."/>
            <person name="Barry K."/>
            <person name="Miller A.N."/>
            <person name="Grigoriev I.V."/>
            <person name="Debuchy R."/>
            <person name="Gladieux P."/>
            <person name="Hiltunen Thoren M."/>
            <person name="Johannesson H."/>
        </authorList>
    </citation>
    <scope>NUCLEOTIDE SEQUENCE</scope>
    <source>
        <strain evidence="2">CBS 118394</strain>
    </source>
</reference>
<feature type="compositionally biased region" description="Basic and acidic residues" evidence="1">
    <location>
        <begin position="581"/>
        <end position="598"/>
    </location>
</feature>
<feature type="compositionally biased region" description="Low complexity" evidence="1">
    <location>
        <begin position="607"/>
        <end position="648"/>
    </location>
</feature>
<sequence length="664" mass="73725">MNRCVAVDFLSEPTDLELEQFRLPDNQNLNPPIADRDLYYVGLDSDLDRDLREWHDPKSKYDKRAKAKILDNMYSRSACHNPGLDSDDGQSPMFDGGMHFGDWAPNHFILPYEQYDKFLALHGGLSDLRICRFLEAASVVQLALRLIAWSQDQPPVHLDRFDSPTKIDRLWWITPLDYVILVPALQKSLGKEDHSFLENRETRTLDPQNLNAINTAFGKRDLDYHQFQNARFTLHIVHFADDGDHRAAHNFPHWSLFIRQTSSGNTWYFDSITRARARRHRRAKAALDDWLMRSYAAMGIGNPPVGDINKVVNTPNQHDGSSCSLHTIANAAVFVRFGMLGWHHIPRWSGGTSLQNAQKMFDELQESLHNLLGLTVDKTKGRNVDISIMAQTPQASPTNPNPAQPVITSETPEPPVPPVAPQPESSEKVKEPLNVHLVPALPKPVPITMAPLPEFPITFRNPVVIMVDQSHLVQLHSFLKVNIRGTGAIFKDPVVIMLDRNNLPKLPELPFLEVIFTGLEPGPGSIDSQAPQPSPGPPPPGPSEPQPPRPPGPSEPPPPGPSPAGPPGTSPNPNPTSAVESNKRKSSDRNDKVQEESNTKQPRTYHNQPENQTNTETDQQPTTTRVATRAATRAAARTVTGETTKAAGKGAGKAAKKVSFSQKQ</sequence>
<accession>A0AAE0IKG5</accession>
<organism evidence="2 3">
    <name type="scientific">Apodospora peruviana</name>
    <dbReference type="NCBI Taxonomy" id="516989"/>
    <lineage>
        <taxon>Eukaryota</taxon>
        <taxon>Fungi</taxon>
        <taxon>Dikarya</taxon>
        <taxon>Ascomycota</taxon>
        <taxon>Pezizomycotina</taxon>
        <taxon>Sordariomycetes</taxon>
        <taxon>Sordariomycetidae</taxon>
        <taxon>Sordariales</taxon>
        <taxon>Lasiosphaeriaceae</taxon>
        <taxon>Apodospora</taxon>
    </lineage>
</organism>
<evidence type="ECO:0000256" key="1">
    <source>
        <dbReference type="SAM" id="MobiDB-lite"/>
    </source>
</evidence>
<evidence type="ECO:0008006" key="4">
    <source>
        <dbReference type="Google" id="ProtNLM"/>
    </source>
</evidence>
<keyword evidence="3" id="KW-1185">Reference proteome</keyword>